<dbReference type="EMBL" id="CAACVJ010000223">
    <property type="protein sequence ID" value="VEP14958.1"/>
    <property type="molecule type" value="Genomic_DNA"/>
</dbReference>
<dbReference type="RefSeq" id="WP_144863166.1">
    <property type="nucleotide sequence ID" value="NZ_LR213768.1"/>
</dbReference>
<evidence type="ECO:0000313" key="5">
    <source>
        <dbReference type="Proteomes" id="UP000320055"/>
    </source>
</evidence>
<organism evidence="4 5">
    <name type="scientific">Hyella patelloides LEGE 07179</name>
    <dbReference type="NCBI Taxonomy" id="945734"/>
    <lineage>
        <taxon>Bacteria</taxon>
        <taxon>Bacillati</taxon>
        <taxon>Cyanobacteriota</taxon>
        <taxon>Cyanophyceae</taxon>
        <taxon>Pleurocapsales</taxon>
        <taxon>Hyellaceae</taxon>
        <taxon>Hyella</taxon>
    </lineage>
</organism>
<dbReference type="InterPro" id="IPR050595">
    <property type="entry name" value="Bact_response_regulator"/>
</dbReference>
<dbReference type="GO" id="GO:0000160">
    <property type="term" value="P:phosphorelay signal transduction system"/>
    <property type="evidence" value="ECO:0007669"/>
    <property type="project" value="InterPro"/>
</dbReference>
<dbReference type="Gene3D" id="3.40.50.2300">
    <property type="match status" value="1"/>
</dbReference>
<dbReference type="InterPro" id="IPR001789">
    <property type="entry name" value="Sig_transdc_resp-reg_receiver"/>
</dbReference>
<feature type="domain" description="Response regulatory" evidence="3">
    <location>
        <begin position="301"/>
        <end position="417"/>
    </location>
</feature>
<sequence length="418" mass="48240">MVATAKLNLRELLSQLASFDNSGCLEVSDQLVSWKIYLQQGELVYVYCSAQTLDQLKYYFYRLGWKQAITALKQLPSSYLKIQSHIQNKVSTQNLYSKIISWLLAGQHIKSSQALKLIEYMTKDGLQFCLLVDKGNVSWHDKEPLPLWIREQLVQPLHLNLLECLKVEQTRLKQWQSCSEQILSVHQRPYFTPGWEQKTLPVSGSLNQQTLEDLTKILRGRTTIRQLSVLLKKDELKIARILSPYIDHKIIYLRDAESPLDRLPNIPRIHKNTRQSFNPTISNTTQHQEENSNYPINKVWKIICIDDSTTILKEIFRFLDQEKFAVTAITDPVKAVPIIFRSEPDLILLDITMPKINGYKLCSLLRDSDNCNQTPIIMVSGNTGFIDKTRAKLVGATDYLTKPFTQEELTAIIEKYLK</sequence>
<gene>
    <name evidence="4" type="ORF">H1P_30034</name>
</gene>
<dbReference type="OrthoDB" id="525404at2"/>
<name>A0A563VU74_9CYAN</name>
<feature type="modified residue" description="4-aspartylphosphate" evidence="2">
    <location>
        <position position="350"/>
    </location>
</feature>
<dbReference type="SMART" id="SM00448">
    <property type="entry name" value="REC"/>
    <property type="match status" value="1"/>
</dbReference>
<dbReference type="PROSITE" id="PS50110">
    <property type="entry name" value="RESPONSE_REGULATORY"/>
    <property type="match status" value="1"/>
</dbReference>
<dbReference type="PIRSF" id="PIRSF005897">
    <property type="entry name" value="RR_PatA"/>
    <property type="match status" value="1"/>
</dbReference>
<dbReference type="Pfam" id="PF14332">
    <property type="entry name" value="DUF4388"/>
    <property type="match status" value="1"/>
</dbReference>
<dbReference type="InterPro" id="IPR024186">
    <property type="entry name" value="Sig_transdc_resp-reg_PatA"/>
</dbReference>
<dbReference type="Pfam" id="PF00072">
    <property type="entry name" value="Response_reg"/>
    <property type="match status" value="1"/>
</dbReference>
<dbReference type="InterPro" id="IPR011006">
    <property type="entry name" value="CheY-like_superfamily"/>
</dbReference>
<evidence type="ECO:0000256" key="2">
    <source>
        <dbReference type="PROSITE-ProRule" id="PRU00169"/>
    </source>
</evidence>
<accession>A0A563VU74</accession>
<evidence type="ECO:0000313" key="4">
    <source>
        <dbReference type="EMBL" id="VEP14958.1"/>
    </source>
</evidence>
<dbReference type="PANTHER" id="PTHR44591">
    <property type="entry name" value="STRESS RESPONSE REGULATOR PROTEIN 1"/>
    <property type="match status" value="1"/>
</dbReference>
<evidence type="ECO:0000256" key="1">
    <source>
        <dbReference type="ARBA" id="ARBA00022553"/>
    </source>
</evidence>
<dbReference type="Proteomes" id="UP000320055">
    <property type="component" value="Unassembled WGS sequence"/>
</dbReference>
<evidence type="ECO:0000259" key="3">
    <source>
        <dbReference type="PROSITE" id="PS50110"/>
    </source>
</evidence>
<dbReference type="InterPro" id="IPR025497">
    <property type="entry name" value="PatA-like_N"/>
</dbReference>
<dbReference type="AlphaFoldDB" id="A0A563VU74"/>
<dbReference type="PANTHER" id="PTHR44591:SF3">
    <property type="entry name" value="RESPONSE REGULATORY DOMAIN-CONTAINING PROTEIN"/>
    <property type="match status" value="1"/>
</dbReference>
<proteinExistence type="predicted"/>
<reference evidence="4 5" key="1">
    <citation type="submission" date="2019-01" db="EMBL/GenBank/DDBJ databases">
        <authorList>
            <person name="Brito A."/>
        </authorList>
    </citation>
    <scope>NUCLEOTIDE SEQUENCE [LARGE SCALE GENOMIC DNA]</scope>
    <source>
        <strain evidence="4">1</strain>
    </source>
</reference>
<keyword evidence="5" id="KW-1185">Reference proteome</keyword>
<protein>
    <submittedName>
        <fullName evidence="4">Response regulator containing a CheY-like receiver domain and a GGDEF domain</fullName>
    </submittedName>
</protein>
<dbReference type="SUPFAM" id="SSF52172">
    <property type="entry name" value="CheY-like"/>
    <property type="match status" value="1"/>
</dbReference>
<keyword evidence="1 2" id="KW-0597">Phosphoprotein</keyword>